<dbReference type="Proteomes" id="UP000028824">
    <property type="component" value="Unassembled WGS sequence"/>
</dbReference>
<dbReference type="Gene3D" id="3.40.630.40">
    <property type="entry name" value="Zn-dependent exopeptidases"/>
    <property type="match status" value="1"/>
</dbReference>
<dbReference type="GO" id="GO:0016787">
    <property type="term" value="F:hydrolase activity"/>
    <property type="evidence" value="ECO:0007669"/>
    <property type="project" value="UniProtKB-KW"/>
</dbReference>
<keyword evidence="1" id="KW-0378">Hydrolase</keyword>
<name>A0A086XSD4_9RHOB</name>
<dbReference type="PIRSF" id="PIRSF029730">
    <property type="entry name" value="UCP029730"/>
    <property type="match status" value="1"/>
</dbReference>
<gene>
    <name evidence="1" type="ORF">CG50_07325</name>
</gene>
<dbReference type="InterPro" id="IPR007709">
    <property type="entry name" value="N-FG_amidohydro"/>
</dbReference>
<dbReference type="OrthoDB" id="9815326at2"/>
<dbReference type="STRING" id="1105367.CG50_07325"/>
<dbReference type="AlphaFoldDB" id="A0A086XSD4"/>
<keyword evidence="2" id="KW-1185">Reference proteome</keyword>
<organism evidence="1 2">
    <name type="scientific">Paenirhodobacter enshiensis</name>
    <dbReference type="NCBI Taxonomy" id="1105367"/>
    <lineage>
        <taxon>Bacteria</taxon>
        <taxon>Pseudomonadati</taxon>
        <taxon>Pseudomonadota</taxon>
        <taxon>Alphaproteobacteria</taxon>
        <taxon>Rhodobacterales</taxon>
        <taxon>Rhodobacter group</taxon>
        <taxon>Paenirhodobacter</taxon>
    </lineage>
</organism>
<dbReference type="eggNOG" id="COG3931">
    <property type="taxonomic scope" value="Bacteria"/>
</dbReference>
<proteinExistence type="predicted"/>
<reference evidence="1 2" key="1">
    <citation type="submission" date="2014-03" db="EMBL/GenBank/DDBJ databases">
        <title>Genome of Paenirhodobacter enshiensis DW2-9.</title>
        <authorList>
            <person name="Wang D."/>
            <person name="Wang G."/>
        </authorList>
    </citation>
    <scope>NUCLEOTIDE SEQUENCE [LARGE SCALE GENOMIC DNA]</scope>
    <source>
        <strain evidence="1 2">DW2-9</strain>
    </source>
</reference>
<dbReference type="RefSeq" id="WP_036639048.1">
    <property type="nucleotide sequence ID" value="NZ_JFZB01000031.1"/>
</dbReference>
<dbReference type="InterPro" id="IPR011227">
    <property type="entry name" value="UCP029730"/>
</dbReference>
<evidence type="ECO:0000313" key="1">
    <source>
        <dbReference type="EMBL" id="KFI24934.1"/>
    </source>
</evidence>
<protein>
    <submittedName>
        <fullName evidence="1">N-formylglutamate amidohydrolase</fullName>
    </submittedName>
</protein>
<evidence type="ECO:0000313" key="2">
    <source>
        <dbReference type="Proteomes" id="UP000028824"/>
    </source>
</evidence>
<dbReference type="Pfam" id="PF05013">
    <property type="entry name" value="FGase"/>
    <property type="match status" value="1"/>
</dbReference>
<accession>A0A086XSD4</accession>
<comment type="caution">
    <text evidence="1">The sequence shown here is derived from an EMBL/GenBank/DDBJ whole genome shotgun (WGS) entry which is preliminary data.</text>
</comment>
<sequence length="253" mass="27362">MTISSQQSASEAFAIEGAERPSRWLVTVDHATNRVPGWVGGGSLGLPGEEMARHIAFDPGALGTGRGIAERLNAPLIHSDFSRLVIDPNRGEDDPTLVMQLYDGTVIPGNRAVDAAETETRLARLHRPYHDALETLAAARPDRAICAIHSFTPQLRGKPPRPWEIGVLSSHKDRRLSEPFIARLRALGIVTGDNEPYAGHLDGDSIDRHALAPRRPNLLIEVRNDLIATPEGEAAWAARLAPVLDAVLSDSGL</sequence>
<dbReference type="SUPFAM" id="SSF53187">
    <property type="entry name" value="Zn-dependent exopeptidases"/>
    <property type="match status" value="1"/>
</dbReference>
<dbReference type="EMBL" id="JFZB01000031">
    <property type="protein sequence ID" value="KFI24934.1"/>
    <property type="molecule type" value="Genomic_DNA"/>
</dbReference>